<feature type="region of interest" description="Disordered" evidence="1">
    <location>
        <begin position="128"/>
        <end position="147"/>
    </location>
</feature>
<dbReference type="Pfam" id="PF09792">
    <property type="entry name" value="But2"/>
    <property type="match status" value="1"/>
</dbReference>
<evidence type="ECO:0000259" key="3">
    <source>
        <dbReference type="Pfam" id="PF22799"/>
    </source>
</evidence>
<evidence type="ECO:0000256" key="1">
    <source>
        <dbReference type="SAM" id="MobiDB-lite"/>
    </source>
</evidence>
<dbReference type="PANTHER" id="PTHR39613:SF1">
    <property type="entry name" value="ANCHORED CELL WALL PROTEIN, PUTATIVE (AFU_ORTHOLOGUE AFUA_4G08960)-RELATED"/>
    <property type="match status" value="1"/>
</dbReference>
<dbReference type="Pfam" id="PF22799">
    <property type="entry name" value="PIR1-like_C"/>
    <property type="match status" value="1"/>
</dbReference>
<feature type="domain" description="Cell wall mannoprotein PIR1-like C-terminal" evidence="3">
    <location>
        <begin position="45"/>
        <end position="117"/>
    </location>
</feature>
<accession>A0A6A5UYJ0</accession>
<evidence type="ECO:0000259" key="2">
    <source>
        <dbReference type="Pfam" id="PF09792"/>
    </source>
</evidence>
<name>A0A6A5UYJ0_9PLEO</name>
<gene>
    <name evidence="4" type="ORF">BU23DRAFT_475283</name>
</gene>
<dbReference type="AlphaFoldDB" id="A0A6A5UYJ0"/>
<keyword evidence="5" id="KW-1185">Reference proteome</keyword>
<evidence type="ECO:0000313" key="5">
    <source>
        <dbReference type="Proteomes" id="UP000800036"/>
    </source>
</evidence>
<dbReference type="Proteomes" id="UP000800036">
    <property type="component" value="Unassembled WGS sequence"/>
</dbReference>
<dbReference type="EMBL" id="ML976704">
    <property type="protein sequence ID" value="KAF1970061.1"/>
    <property type="molecule type" value="Genomic_DNA"/>
</dbReference>
<dbReference type="PANTHER" id="PTHR39613">
    <property type="entry name" value="ANCHORED CELL WALL PROTEIN, PUTATIVE (AFU_ORTHOLOGUE AFUA_4G08960)-RELATED"/>
    <property type="match status" value="1"/>
</dbReference>
<dbReference type="InterPro" id="IPR054508">
    <property type="entry name" value="PIR1-like_C"/>
</dbReference>
<proteinExistence type="predicted"/>
<reference evidence="4" key="1">
    <citation type="journal article" date="2020" name="Stud. Mycol.">
        <title>101 Dothideomycetes genomes: a test case for predicting lifestyles and emergence of pathogens.</title>
        <authorList>
            <person name="Haridas S."/>
            <person name="Albert R."/>
            <person name="Binder M."/>
            <person name="Bloem J."/>
            <person name="Labutti K."/>
            <person name="Salamov A."/>
            <person name="Andreopoulos B."/>
            <person name="Baker S."/>
            <person name="Barry K."/>
            <person name="Bills G."/>
            <person name="Bluhm B."/>
            <person name="Cannon C."/>
            <person name="Castanera R."/>
            <person name="Culley D."/>
            <person name="Daum C."/>
            <person name="Ezra D."/>
            <person name="Gonzalez J."/>
            <person name="Henrissat B."/>
            <person name="Kuo A."/>
            <person name="Liang C."/>
            <person name="Lipzen A."/>
            <person name="Lutzoni F."/>
            <person name="Magnuson J."/>
            <person name="Mondo S."/>
            <person name="Nolan M."/>
            <person name="Ohm R."/>
            <person name="Pangilinan J."/>
            <person name="Park H.-J."/>
            <person name="Ramirez L."/>
            <person name="Alfaro M."/>
            <person name="Sun H."/>
            <person name="Tritt A."/>
            <person name="Yoshinaga Y."/>
            <person name="Zwiers L.-H."/>
            <person name="Turgeon B."/>
            <person name="Goodwin S."/>
            <person name="Spatafora J."/>
            <person name="Crous P."/>
            <person name="Grigoriev I."/>
        </authorList>
    </citation>
    <scope>NUCLEOTIDE SEQUENCE</scope>
    <source>
        <strain evidence="4">CBS 107.79</strain>
    </source>
</reference>
<sequence>MLIGYTHGQNRGFIHQLGDGQNRLNDPTLPNGNFTYTRGPNGNGIVDDHGRGCIITPGLTKQFQCDEGVKPELGFEVGCNGTLMYRGSVDFWACAVNDQGVTNVYVEPVLHQKKCTYVNLMATPANTTSTANVPKPSPSQPHGNKSPAYGCPHDLKGDFEWPRIIHPLDRAHPNKVVPELKNGLVLDDEFCQLYTFQVNPSWRAKRCSLIWLFPDEEDIEHPSYLFSTESNSSALLEFWHVDKPSLLNSTWNSVGPSKIVSVGPVGPGFSYNAKTWQCSASELQRFVVCGRHFALLYYQQLIPNPIGLFLRAC</sequence>
<protein>
    <submittedName>
        <fullName evidence="4">Uncharacterized protein</fullName>
    </submittedName>
</protein>
<organism evidence="4 5">
    <name type="scientific">Bimuria novae-zelandiae CBS 107.79</name>
    <dbReference type="NCBI Taxonomy" id="1447943"/>
    <lineage>
        <taxon>Eukaryota</taxon>
        <taxon>Fungi</taxon>
        <taxon>Dikarya</taxon>
        <taxon>Ascomycota</taxon>
        <taxon>Pezizomycotina</taxon>
        <taxon>Dothideomycetes</taxon>
        <taxon>Pleosporomycetidae</taxon>
        <taxon>Pleosporales</taxon>
        <taxon>Massarineae</taxon>
        <taxon>Didymosphaeriaceae</taxon>
        <taxon>Bimuria</taxon>
    </lineage>
</organism>
<dbReference type="InterPro" id="IPR018620">
    <property type="entry name" value="Ubiquitin3-bd_protein_But2_C"/>
</dbReference>
<evidence type="ECO:0000313" key="4">
    <source>
        <dbReference type="EMBL" id="KAF1970061.1"/>
    </source>
</evidence>
<feature type="domain" description="Ubiquitin 3 binding protein But2 C-terminal" evidence="2">
    <location>
        <begin position="160"/>
        <end position="300"/>
    </location>
</feature>
<dbReference type="OrthoDB" id="4657524at2759"/>